<gene>
    <name evidence="1" type="ORF">ASPGLDRAFT_131204</name>
</gene>
<reference evidence="2" key="1">
    <citation type="journal article" date="2017" name="Genome Biol.">
        <title>Comparative genomics reveals high biological diversity and specific adaptations in the industrially and medically important fungal genus Aspergillus.</title>
        <authorList>
            <person name="de Vries R.P."/>
            <person name="Riley R."/>
            <person name="Wiebenga A."/>
            <person name="Aguilar-Osorio G."/>
            <person name="Amillis S."/>
            <person name="Uchima C.A."/>
            <person name="Anderluh G."/>
            <person name="Asadollahi M."/>
            <person name="Askin M."/>
            <person name="Barry K."/>
            <person name="Battaglia E."/>
            <person name="Bayram O."/>
            <person name="Benocci T."/>
            <person name="Braus-Stromeyer S.A."/>
            <person name="Caldana C."/>
            <person name="Canovas D."/>
            <person name="Cerqueira G.C."/>
            <person name="Chen F."/>
            <person name="Chen W."/>
            <person name="Choi C."/>
            <person name="Clum A."/>
            <person name="Dos Santos R.A."/>
            <person name="Damasio A.R."/>
            <person name="Diallinas G."/>
            <person name="Emri T."/>
            <person name="Fekete E."/>
            <person name="Flipphi M."/>
            <person name="Freyberg S."/>
            <person name="Gallo A."/>
            <person name="Gournas C."/>
            <person name="Habgood R."/>
            <person name="Hainaut M."/>
            <person name="Harispe M.L."/>
            <person name="Henrissat B."/>
            <person name="Hilden K.S."/>
            <person name="Hope R."/>
            <person name="Hossain A."/>
            <person name="Karabika E."/>
            <person name="Karaffa L."/>
            <person name="Karanyi Z."/>
            <person name="Krasevec N."/>
            <person name="Kuo A."/>
            <person name="Kusch H."/>
            <person name="LaButti K."/>
            <person name="Lagendijk E.L."/>
            <person name="Lapidus A."/>
            <person name="Levasseur A."/>
            <person name="Lindquist E."/>
            <person name="Lipzen A."/>
            <person name="Logrieco A.F."/>
            <person name="MacCabe A."/>
            <person name="Maekelae M.R."/>
            <person name="Malavazi I."/>
            <person name="Melin P."/>
            <person name="Meyer V."/>
            <person name="Mielnichuk N."/>
            <person name="Miskei M."/>
            <person name="Molnar A.P."/>
            <person name="Mule G."/>
            <person name="Ngan C.Y."/>
            <person name="Orejas M."/>
            <person name="Orosz E."/>
            <person name="Ouedraogo J.P."/>
            <person name="Overkamp K.M."/>
            <person name="Park H.-S."/>
            <person name="Perrone G."/>
            <person name="Piumi F."/>
            <person name="Punt P.J."/>
            <person name="Ram A.F."/>
            <person name="Ramon A."/>
            <person name="Rauscher S."/>
            <person name="Record E."/>
            <person name="Riano-Pachon D.M."/>
            <person name="Robert V."/>
            <person name="Roehrig J."/>
            <person name="Ruller R."/>
            <person name="Salamov A."/>
            <person name="Salih N.S."/>
            <person name="Samson R.A."/>
            <person name="Sandor E."/>
            <person name="Sanguinetti M."/>
            <person name="Schuetze T."/>
            <person name="Sepcic K."/>
            <person name="Shelest E."/>
            <person name="Sherlock G."/>
            <person name="Sophianopoulou V."/>
            <person name="Squina F.M."/>
            <person name="Sun H."/>
            <person name="Susca A."/>
            <person name="Todd R.B."/>
            <person name="Tsang A."/>
            <person name="Unkles S.E."/>
            <person name="van de Wiele N."/>
            <person name="van Rossen-Uffink D."/>
            <person name="Oliveira J.V."/>
            <person name="Vesth T.C."/>
            <person name="Visser J."/>
            <person name="Yu J.-H."/>
            <person name="Zhou M."/>
            <person name="Andersen M.R."/>
            <person name="Archer D.B."/>
            <person name="Baker S.E."/>
            <person name="Benoit I."/>
            <person name="Brakhage A.A."/>
            <person name="Braus G.H."/>
            <person name="Fischer R."/>
            <person name="Frisvad J.C."/>
            <person name="Goldman G.H."/>
            <person name="Houbraken J."/>
            <person name="Oakley B."/>
            <person name="Pocsi I."/>
            <person name="Scazzocchio C."/>
            <person name="Seiboth B."/>
            <person name="vanKuyk P.A."/>
            <person name="Wortman J."/>
            <person name="Dyer P.S."/>
            <person name="Grigoriev I.V."/>
        </authorList>
    </citation>
    <scope>NUCLEOTIDE SEQUENCE [LARGE SCALE GENOMIC DNA]</scope>
    <source>
        <strain evidence="2">CBS 516.65</strain>
    </source>
</reference>
<keyword evidence="2" id="KW-1185">Reference proteome</keyword>
<accession>A0A1L9VE70</accession>
<dbReference type="EMBL" id="KV878903">
    <property type="protein sequence ID" value="OJJ82227.1"/>
    <property type="molecule type" value="Genomic_DNA"/>
</dbReference>
<organism evidence="1 2">
    <name type="scientific">Aspergillus glaucus CBS 516.65</name>
    <dbReference type="NCBI Taxonomy" id="1160497"/>
    <lineage>
        <taxon>Eukaryota</taxon>
        <taxon>Fungi</taxon>
        <taxon>Dikarya</taxon>
        <taxon>Ascomycota</taxon>
        <taxon>Pezizomycotina</taxon>
        <taxon>Eurotiomycetes</taxon>
        <taxon>Eurotiomycetidae</taxon>
        <taxon>Eurotiales</taxon>
        <taxon>Aspergillaceae</taxon>
        <taxon>Aspergillus</taxon>
        <taxon>Aspergillus subgen. Aspergillus</taxon>
    </lineage>
</organism>
<name>A0A1L9VE70_ASPGL</name>
<dbReference type="OrthoDB" id="5979581at2759"/>
<evidence type="ECO:0000313" key="1">
    <source>
        <dbReference type="EMBL" id="OJJ82227.1"/>
    </source>
</evidence>
<dbReference type="VEuPathDB" id="FungiDB:ASPGLDRAFT_131204"/>
<evidence type="ECO:0000313" key="2">
    <source>
        <dbReference type="Proteomes" id="UP000184300"/>
    </source>
</evidence>
<protein>
    <submittedName>
        <fullName evidence="1">Uncharacterized protein</fullName>
    </submittedName>
</protein>
<dbReference type="GeneID" id="34457280"/>
<proteinExistence type="predicted"/>
<sequence length="75" mass="8806">EESRNMWYDPNTKPWPEGSLTAKIERMRPECDLVERQHVLSILTRGFNYCPEELPTATQLLQDASFRVIMDKYGC</sequence>
<dbReference type="Proteomes" id="UP000184300">
    <property type="component" value="Unassembled WGS sequence"/>
</dbReference>
<dbReference type="AlphaFoldDB" id="A0A1L9VE70"/>
<dbReference type="STRING" id="1160497.A0A1L9VE70"/>
<feature type="non-terminal residue" evidence="1">
    <location>
        <position position="1"/>
    </location>
</feature>
<dbReference type="RefSeq" id="XP_022398925.1">
    <property type="nucleotide sequence ID" value="XM_022541019.1"/>
</dbReference>